<evidence type="ECO:0000313" key="3">
    <source>
        <dbReference type="Proteomes" id="UP000184611"/>
    </source>
</evidence>
<accession>A0A1M7ZYQ7</accession>
<dbReference type="OrthoDB" id="6157812at2"/>
<dbReference type="RefSeq" id="WP_073584713.1">
    <property type="nucleotide sequence ID" value="NZ_CBCSEA010000017.1"/>
</dbReference>
<proteinExistence type="predicted"/>
<keyword evidence="1" id="KW-0812">Transmembrane</keyword>
<keyword evidence="3" id="KW-1185">Reference proteome</keyword>
<dbReference type="Proteomes" id="UP000184611">
    <property type="component" value="Unassembled WGS sequence"/>
</dbReference>
<gene>
    <name evidence="2" type="ORF">SAMN05443547_2377</name>
</gene>
<feature type="transmembrane region" description="Helical" evidence="1">
    <location>
        <begin position="95"/>
        <end position="114"/>
    </location>
</feature>
<dbReference type="AlphaFoldDB" id="A0A1M7ZYQ7"/>
<evidence type="ECO:0000256" key="1">
    <source>
        <dbReference type="SAM" id="Phobius"/>
    </source>
</evidence>
<evidence type="ECO:0000313" key="2">
    <source>
        <dbReference type="EMBL" id="SHO73998.1"/>
    </source>
</evidence>
<dbReference type="EMBL" id="FRYK01000005">
    <property type="protein sequence ID" value="SHO73998.1"/>
    <property type="molecule type" value="Genomic_DNA"/>
</dbReference>
<dbReference type="STRING" id="416016.SAMN05443547_2377"/>
<keyword evidence="1" id="KW-0472">Membrane</keyword>
<keyword evidence="1" id="KW-1133">Transmembrane helix</keyword>
<sequence length="151" mass="18007">MRALFIEKMYEITKKPYQKFFKKGKAWDINVNQLIQLPNDSFGFHLGCFLLKYNFEIQPKLEDHDCIHVLTNTGITVEEEIGMQYYLYGNGKRSVYLWMVILSGTLFYPTRFSYFKQQYQRGKQAHEFYGLDFLNMLTIPIANIQQTFNIK</sequence>
<protein>
    <recommendedName>
        <fullName evidence="4">Coenzyme Q (Ubiquinone) biosynthesis protein Coq4</fullName>
    </recommendedName>
</protein>
<organism evidence="2 3">
    <name type="scientific">Flavobacterium cucumis</name>
    <dbReference type="NCBI Taxonomy" id="416016"/>
    <lineage>
        <taxon>Bacteria</taxon>
        <taxon>Pseudomonadati</taxon>
        <taxon>Bacteroidota</taxon>
        <taxon>Flavobacteriia</taxon>
        <taxon>Flavobacteriales</taxon>
        <taxon>Flavobacteriaceae</taxon>
        <taxon>Flavobacterium</taxon>
    </lineage>
</organism>
<reference evidence="3" key="1">
    <citation type="submission" date="2016-12" db="EMBL/GenBank/DDBJ databases">
        <authorList>
            <person name="Varghese N."/>
            <person name="Submissions S."/>
        </authorList>
    </citation>
    <scope>NUCLEOTIDE SEQUENCE [LARGE SCALE GENOMIC DNA]</scope>
    <source>
        <strain evidence="3">DSM 18830</strain>
    </source>
</reference>
<name>A0A1M7ZYQ7_9FLAO</name>
<evidence type="ECO:0008006" key="4">
    <source>
        <dbReference type="Google" id="ProtNLM"/>
    </source>
</evidence>